<keyword evidence="2" id="KW-1003">Cell membrane</keyword>
<proteinExistence type="predicted"/>
<feature type="transmembrane region" description="Helical" evidence="9">
    <location>
        <begin position="86"/>
        <end position="107"/>
    </location>
</feature>
<keyword evidence="6 9" id="KW-1133">Transmembrane helix</keyword>
<dbReference type="Pfam" id="PF13231">
    <property type="entry name" value="PMT_2"/>
    <property type="match status" value="1"/>
</dbReference>
<gene>
    <name evidence="11" type="ORF">ENX16_00300</name>
</gene>
<evidence type="ECO:0000259" key="10">
    <source>
        <dbReference type="Pfam" id="PF13231"/>
    </source>
</evidence>
<feature type="transmembrane region" description="Helical" evidence="9">
    <location>
        <begin position="231"/>
        <end position="256"/>
    </location>
</feature>
<feature type="transmembrane region" description="Helical" evidence="9">
    <location>
        <begin position="412"/>
        <end position="433"/>
    </location>
</feature>
<evidence type="ECO:0000256" key="5">
    <source>
        <dbReference type="ARBA" id="ARBA00022692"/>
    </source>
</evidence>
<evidence type="ECO:0000256" key="3">
    <source>
        <dbReference type="ARBA" id="ARBA00022676"/>
    </source>
</evidence>
<comment type="caution">
    <text evidence="11">The sequence shown here is derived from an EMBL/GenBank/DDBJ whole genome shotgun (WGS) entry which is preliminary data.</text>
</comment>
<dbReference type="GO" id="GO:0016763">
    <property type="term" value="F:pentosyltransferase activity"/>
    <property type="evidence" value="ECO:0007669"/>
    <property type="project" value="TreeGrafter"/>
</dbReference>
<evidence type="ECO:0000313" key="11">
    <source>
        <dbReference type="EMBL" id="HGD12517.1"/>
    </source>
</evidence>
<dbReference type="InterPro" id="IPR050297">
    <property type="entry name" value="LipidA_mod_glycosyltrf_83"/>
</dbReference>
<reference evidence="11" key="1">
    <citation type="journal article" date="2020" name="mSystems">
        <title>Genome- and Community-Level Interaction Insights into Carbon Utilization and Element Cycling Functions of Hydrothermarchaeota in Hydrothermal Sediment.</title>
        <authorList>
            <person name="Zhou Z."/>
            <person name="Liu Y."/>
            <person name="Xu W."/>
            <person name="Pan J."/>
            <person name="Luo Z.H."/>
            <person name="Li M."/>
        </authorList>
    </citation>
    <scope>NUCLEOTIDE SEQUENCE [LARGE SCALE GENOMIC DNA]</scope>
    <source>
        <strain evidence="11">SpSt-914</strain>
    </source>
</reference>
<dbReference type="PANTHER" id="PTHR33908:SF3">
    <property type="entry name" value="UNDECAPRENYL PHOSPHATE-ALPHA-4-AMINO-4-DEOXY-L-ARABINOSE ARABINOSYL TRANSFERASE"/>
    <property type="match status" value="1"/>
</dbReference>
<evidence type="ECO:0000256" key="1">
    <source>
        <dbReference type="ARBA" id="ARBA00004651"/>
    </source>
</evidence>
<feature type="transmembrane region" description="Helical" evidence="9">
    <location>
        <begin position="295"/>
        <end position="314"/>
    </location>
</feature>
<feature type="transmembrane region" description="Helical" evidence="9">
    <location>
        <begin position="347"/>
        <end position="366"/>
    </location>
</feature>
<feature type="transmembrane region" description="Helical" evidence="9">
    <location>
        <begin position="320"/>
        <end position="340"/>
    </location>
</feature>
<dbReference type="AlphaFoldDB" id="A0A7V3PSF6"/>
<feature type="transmembrane region" description="Helical" evidence="9">
    <location>
        <begin position="378"/>
        <end position="400"/>
    </location>
</feature>
<dbReference type="PANTHER" id="PTHR33908">
    <property type="entry name" value="MANNOSYLTRANSFERASE YKCB-RELATED"/>
    <property type="match status" value="1"/>
</dbReference>
<evidence type="ECO:0000256" key="9">
    <source>
        <dbReference type="SAM" id="Phobius"/>
    </source>
</evidence>
<sequence>MKKPPRTKTRSSPPEPSTLLANFFTRFFWLLLMLIIALGFALRAADLRADPPPNLSWSFAPYTDESLNTYSARNYFLYGTWKTDDFFPFVIYPLVNILVALIFKIFGMGFVQVKIISLLSGVLGILLIALLLREKNRPIAGLLAALFFATCYPLVMYSRLGLVETLEILFLLLTGLCWIKGLKSPGLLTLAGFFAVGTVLLIKLSAVFLIPVMLILIVTELLTSTEQKKSLFSMIYFFTGVIAAVLVWLLLVYLPYRHEYLQYVLRHSSESPAGHPGTIPAYFFNTFTFGLRSRLILRTVWIAIIGYLFLPGLAKSGSRPYRYALLWFIFGILLLGYMNYRPPRYEIILLPVLLIATAGALNQFLISGTILPGSRISIARTALYACWLVPFILQLMLHLSKFQNYPQPGNEAGILFLSLVISLVVAFAGYGLLQLLPDGISIKSGWLRAGIVALLILFNLRLDLIQFSNWFNNRTYDLISYSKELDRILPENAVVLGTWAPPLMIESRKRAIAVTDWANITDPLNRFDLTHLIIGEGESDQLLLHQLPPRILQNSKLIRQFAIRGQIIRILALSGAGSDSAPQPGSGHYNPATADTTRFQATPH</sequence>
<feature type="domain" description="Glycosyltransferase RgtA/B/C/D-like" evidence="10">
    <location>
        <begin position="93"/>
        <end position="248"/>
    </location>
</feature>
<keyword evidence="5 9" id="KW-0812">Transmembrane</keyword>
<feature type="region of interest" description="Disordered" evidence="8">
    <location>
        <begin position="579"/>
        <end position="604"/>
    </location>
</feature>
<dbReference type="InterPro" id="IPR038731">
    <property type="entry name" value="RgtA/B/C-like"/>
</dbReference>
<evidence type="ECO:0000256" key="6">
    <source>
        <dbReference type="ARBA" id="ARBA00022989"/>
    </source>
</evidence>
<evidence type="ECO:0000256" key="4">
    <source>
        <dbReference type="ARBA" id="ARBA00022679"/>
    </source>
</evidence>
<name>A0A7V3PSF6_UNCW3</name>
<feature type="transmembrane region" description="Helical" evidence="9">
    <location>
        <begin position="161"/>
        <end position="179"/>
    </location>
</feature>
<feature type="transmembrane region" description="Helical" evidence="9">
    <location>
        <begin position="139"/>
        <end position="155"/>
    </location>
</feature>
<accession>A0A7V3PSF6</accession>
<evidence type="ECO:0000256" key="2">
    <source>
        <dbReference type="ARBA" id="ARBA00022475"/>
    </source>
</evidence>
<feature type="compositionally biased region" description="Polar residues" evidence="8">
    <location>
        <begin position="593"/>
        <end position="604"/>
    </location>
</feature>
<organism evidence="11">
    <name type="scientific">candidate division WOR-3 bacterium</name>
    <dbReference type="NCBI Taxonomy" id="2052148"/>
    <lineage>
        <taxon>Bacteria</taxon>
        <taxon>Bacteria division WOR-3</taxon>
    </lineage>
</organism>
<feature type="transmembrane region" description="Helical" evidence="9">
    <location>
        <begin position="186"/>
        <end position="219"/>
    </location>
</feature>
<keyword evidence="4" id="KW-0808">Transferase</keyword>
<feature type="transmembrane region" description="Helical" evidence="9">
    <location>
        <begin position="20"/>
        <end position="42"/>
    </location>
</feature>
<protein>
    <recommendedName>
        <fullName evidence="10">Glycosyltransferase RgtA/B/C/D-like domain-containing protein</fullName>
    </recommendedName>
</protein>
<keyword evidence="7 9" id="KW-0472">Membrane</keyword>
<feature type="transmembrane region" description="Helical" evidence="9">
    <location>
        <begin position="113"/>
        <end position="132"/>
    </location>
</feature>
<evidence type="ECO:0000256" key="7">
    <source>
        <dbReference type="ARBA" id="ARBA00023136"/>
    </source>
</evidence>
<dbReference type="EMBL" id="DTMZ01000003">
    <property type="protein sequence ID" value="HGD12517.1"/>
    <property type="molecule type" value="Genomic_DNA"/>
</dbReference>
<comment type="subcellular location">
    <subcellularLocation>
        <location evidence="1">Cell membrane</location>
        <topology evidence="1">Multi-pass membrane protein</topology>
    </subcellularLocation>
</comment>
<dbReference type="GO" id="GO:0005886">
    <property type="term" value="C:plasma membrane"/>
    <property type="evidence" value="ECO:0007669"/>
    <property type="project" value="UniProtKB-SubCell"/>
</dbReference>
<dbReference type="GO" id="GO:0009103">
    <property type="term" value="P:lipopolysaccharide biosynthetic process"/>
    <property type="evidence" value="ECO:0007669"/>
    <property type="project" value="UniProtKB-ARBA"/>
</dbReference>
<dbReference type="GO" id="GO:0010041">
    <property type="term" value="P:response to iron(III) ion"/>
    <property type="evidence" value="ECO:0007669"/>
    <property type="project" value="TreeGrafter"/>
</dbReference>
<keyword evidence="3" id="KW-0328">Glycosyltransferase</keyword>
<feature type="transmembrane region" description="Helical" evidence="9">
    <location>
        <begin position="445"/>
        <end position="464"/>
    </location>
</feature>
<evidence type="ECO:0000256" key="8">
    <source>
        <dbReference type="SAM" id="MobiDB-lite"/>
    </source>
</evidence>